<reference evidence="21" key="1">
    <citation type="journal article" date="2020" name="mSystems">
        <title>Genome- and Community-Level Interaction Insights into Carbon Utilization and Element Cycling Functions of Hydrothermarchaeota in Hydrothermal Sediment.</title>
        <authorList>
            <person name="Zhou Z."/>
            <person name="Liu Y."/>
            <person name="Xu W."/>
            <person name="Pan J."/>
            <person name="Luo Z.H."/>
            <person name="Li M."/>
        </authorList>
    </citation>
    <scope>NUCLEOTIDE SEQUENCE [LARGE SCALE GENOMIC DNA]</scope>
    <source>
        <strain evidence="21">HyVt-493</strain>
    </source>
</reference>
<evidence type="ECO:0000256" key="12">
    <source>
        <dbReference type="ARBA" id="ARBA00022989"/>
    </source>
</evidence>
<dbReference type="GO" id="GO:0004715">
    <property type="term" value="F:non-membrane spanning protein tyrosine kinase activity"/>
    <property type="evidence" value="ECO:0007669"/>
    <property type="project" value="UniProtKB-EC"/>
</dbReference>
<dbReference type="EC" id="2.7.10.2" evidence="4"/>
<dbReference type="Pfam" id="PF13614">
    <property type="entry name" value="AAA_31"/>
    <property type="match status" value="1"/>
</dbReference>
<keyword evidence="14" id="KW-0829">Tyrosine-protein kinase</keyword>
<evidence type="ECO:0000256" key="13">
    <source>
        <dbReference type="ARBA" id="ARBA00023136"/>
    </source>
</evidence>
<dbReference type="InterPro" id="IPR032807">
    <property type="entry name" value="GNVR"/>
</dbReference>
<feature type="domain" description="AAA" evidence="19">
    <location>
        <begin position="558"/>
        <end position="685"/>
    </location>
</feature>
<evidence type="ECO:0000256" key="9">
    <source>
        <dbReference type="ARBA" id="ARBA00022741"/>
    </source>
</evidence>
<dbReference type="NCBIfam" id="TIGR01007">
    <property type="entry name" value="eps_fam"/>
    <property type="match status" value="1"/>
</dbReference>
<dbReference type="Proteomes" id="UP000885750">
    <property type="component" value="Unassembled WGS sequence"/>
</dbReference>
<evidence type="ECO:0000256" key="6">
    <source>
        <dbReference type="ARBA" id="ARBA00022519"/>
    </source>
</evidence>
<dbReference type="AlphaFoldDB" id="A0A7V2WTV5"/>
<evidence type="ECO:0000256" key="11">
    <source>
        <dbReference type="ARBA" id="ARBA00022840"/>
    </source>
</evidence>
<feature type="transmembrane region" description="Helical" evidence="17">
    <location>
        <begin position="456"/>
        <end position="476"/>
    </location>
</feature>
<evidence type="ECO:0000256" key="4">
    <source>
        <dbReference type="ARBA" id="ARBA00011903"/>
    </source>
</evidence>
<dbReference type="GO" id="GO:0005524">
    <property type="term" value="F:ATP binding"/>
    <property type="evidence" value="ECO:0007669"/>
    <property type="project" value="UniProtKB-KW"/>
</dbReference>
<dbReference type="GO" id="GO:0005886">
    <property type="term" value="C:plasma membrane"/>
    <property type="evidence" value="ECO:0007669"/>
    <property type="project" value="UniProtKB-SubCell"/>
</dbReference>
<keyword evidence="16" id="KW-0175">Coiled coil</keyword>
<evidence type="ECO:0000256" key="3">
    <source>
        <dbReference type="ARBA" id="ARBA00008883"/>
    </source>
</evidence>
<dbReference type="EMBL" id="DRMS01000058">
    <property type="protein sequence ID" value="HFC91491.1"/>
    <property type="molecule type" value="Genomic_DNA"/>
</dbReference>
<keyword evidence="10" id="KW-0418">Kinase</keyword>
<evidence type="ECO:0000256" key="8">
    <source>
        <dbReference type="ARBA" id="ARBA00022692"/>
    </source>
</evidence>
<dbReference type="InterPro" id="IPR050445">
    <property type="entry name" value="Bact_polysacc_biosynth/exp"/>
</dbReference>
<dbReference type="PANTHER" id="PTHR32309:SF13">
    <property type="entry name" value="FERRIC ENTEROBACTIN TRANSPORT PROTEIN FEPE"/>
    <property type="match status" value="1"/>
</dbReference>
<feature type="transmembrane region" description="Helical" evidence="17">
    <location>
        <begin position="55"/>
        <end position="73"/>
    </location>
</feature>
<dbReference type="SUPFAM" id="SSF52540">
    <property type="entry name" value="P-loop containing nucleoside triphosphate hydrolases"/>
    <property type="match status" value="1"/>
</dbReference>
<proteinExistence type="inferred from homology"/>
<keyword evidence="12 17" id="KW-1133">Transmembrane helix</keyword>
<dbReference type="Pfam" id="PF02706">
    <property type="entry name" value="Wzz"/>
    <property type="match status" value="1"/>
</dbReference>
<dbReference type="InterPro" id="IPR005702">
    <property type="entry name" value="Wzc-like_C"/>
</dbReference>
<gene>
    <name evidence="21" type="ORF">ENJ51_01615</name>
</gene>
<evidence type="ECO:0000259" key="19">
    <source>
        <dbReference type="Pfam" id="PF13614"/>
    </source>
</evidence>
<evidence type="ECO:0000256" key="10">
    <source>
        <dbReference type="ARBA" id="ARBA00022777"/>
    </source>
</evidence>
<evidence type="ECO:0000256" key="15">
    <source>
        <dbReference type="ARBA" id="ARBA00051245"/>
    </source>
</evidence>
<comment type="caution">
    <text evidence="21">The sequence shown here is derived from an EMBL/GenBank/DDBJ whole genome shotgun (WGS) entry which is preliminary data.</text>
</comment>
<evidence type="ECO:0000256" key="2">
    <source>
        <dbReference type="ARBA" id="ARBA00007316"/>
    </source>
</evidence>
<dbReference type="CDD" id="cd05387">
    <property type="entry name" value="BY-kinase"/>
    <property type="match status" value="1"/>
</dbReference>
<dbReference type="Gene3D" id="3.40.50.300">
    <property type="entry name" value="P-loop containing nucleotide triphosphate hydrolases"/>
    <property type="match status" value="1"/>
</dbReference>
<keyword evidence="7 21" id="KW-0808">Transferase</keyword>
<organism evidence="21">
    <name type="scientific">Leucothrix mucor</name>
    <dbReference type="NCBI Taxonomy" id="45248"/>
    <lineage>
        <taxon>Bacteria</taxon>
        <taxon>Pseudomonadati</taxon>
        <taxon>Pseudomonadota</taxon>
        <taxon>Gammaproteobacteria</taxon>
        <taxon>Thiotrichales</taxon>
        <taxon>Thiotrichaceae</taxon>
        <taxon>Leucothrix</taxon>
    </lineage>
</organism>
<comment type="similarity">
    <text evidence="3">Belongs to the etk/wzc family.</text>
</comment>
<evidence type="ECO:0000259" key="18">
    <source>
        <dbReference type="Pfam" id="PF02706"/>
    </source>
</evidence>
<evidence type="ECO:0000313" key="21">
    <source>
        <dbReference type="EMBL" id="HFC91491.1"/>
    </source>
</evidence>
<comment type="catalytic activity">
    <reaction evidence="15">
        <text>L-tyrosyl-[protein] + ATP = O-phospho-L-tyrosyl-[protein] + ADP + H(+)</text>
        <dbReference type="Rhea" id="RHEA:10596"/>
        <dbReference type="Rhea" id="RHEA-COMP:10136"/>
        <dbReference type="Rhea" id="RHEA-COMP:20101"/>
        <dbReference type="ChEBI" id="CHEBI:15378"/>
        <dbReference type="ChEBI" id="CHEBI:30616"/>
        <dbReference type="ChEBI" id="CHEBI:46858"/>
        <dbReference type="ChEBI" id="CHEBI:61978"/>
        <dbReference type="ChEBI" id="CHEBI:456216"/>
        <dbReference type="EC" id="2.7.10.2"/>
    </reaction>
</comment>
<evidence type="ECO:0000256" key="17">
    <source>
        <dbReference type="SAM" id="Phobius"/>
    </source>
</evidence>
<keyword evidence="13 17" id="KW-0472">Membrane</keyword>
<dbReference type="PANTHER" id="PTHR32309">
    <property type="entry name" value="TYROSINE-PROTEIN KINASE"/>
    <property type="match status" value="1"/>
</dbReference>
<keyword evidence="8 17" id="KW-0812">Transmembrane</keyword>
<keyword evidence="11" id="KW-0067">ATP-binding</keyword>
<comment type="subcellular location">
    <subcellularLocation>
        <location evidence="1">Cell inner membrane</location>
        <topology evidence="1">Multi-pass membrane protein</topology>
    </subcellularLocation>
</comment>
<feature type="domain" description="Polysaccharide chain length determinant N-terminal" evidence="18">
    <location>
        <begin position="40"/>
        <end position="134"/>
    </location>
</feature>
<accession>A0A7V2WTV5</accession>
<dbReference type="InterPro" id="IPR003856">
    <property type="entry name" value="LPS_length_determ_N"/>
</dbReference>
<evidence type="ECO:0000256" key="16">
    <source>
        <dbReference type="SAM" id="Coils"/>
    </source>
</evidence>
<keyword evidence="5" id="KW-1003">Cell membrane</keyword>
<comment type="similarity">
    <text evidence="2">Belongs to the CpsD/CapB family.</text>
</comment>
<keyword evidence="6" id="KW-0997">Cell inner membrane</keyword>
<keyword evidence="9" id="KW-0547">Nucleotide-binding</keyword>
<evidence type="ECO:0000259" key="20">
    <source>
        <dbReference type="Pfam" id="PF13807"/>
    </source>
</evidence>
<dbReference type="InterPro" id="IPR025669">
    <property type="entry name" value="AAA_dom"/>
</dbReference>
<feature type="domain" description="Tyrosine-protein kinase G-rich" evidence="20">
    <location>
        <begin position="405"/>
        <end position="479"/>
    </location>
</feature>
<dbReference type="Pfam" id="PF13807">
    <property type="entry name" value="GNVR"/>
    <property type="match status" value="1"/>
</dbReference>
<feature type="coiled-coil region" evidence="16">
    <location>
        <begin position="228"/>
        <end position="331"/>
    </location>
</feature>
<protein>
    <recommendedName>
        <fullName evidence="4">non-specific protein-tyrosine kinase</fullName>
        <ecNumber evidence="4">2.7.10.2</ecNumber>
    </recommendedName>
</protein>
<evidence type="ECO:0000256" key="1">
    <source>
        <dbReference type="ARBA" id="ARBA00004429"/>
    </source>
</evidence>
<name>A0A7V2WTV5_LEUMU</name>
<dbReference type="InterPro" id="IPR027417">
    <property type="entry name" value="P-loop_NTPase"/>
</dbReference>
<evidence type="ECO:0000256" key="5">
    <source>
        <dbReference type="ARBA" id="ARBA00022475"/>
    </source>
</evidence>
<evidence type="ECO:0000256" key="7">
    <source>
        <dbReference type="ARBA" id="ARBA00022679"/>
    </source>
</evidence>
<sequence length="787" mass="87496">MTIPVLKTVGDLSTDVRDAAISVSNVKMIDTAGIRESKGELSLSEIFTILWRRKWIIILSILLTIATALLFTFSAKPTYRANATIQIERKGPEVVSFGKTESFAGEVDTLNDPFFRTRYETLKSRTLLAKVIADTNLRASLTGENDKPSALKEFLGFTQKRPVSRAPVDLPALLLGRLLVQPIDKTHLVEIYYEGRSPQEAKDVVSALVNHFIKSQIDSRSETGDFAKEFLSQQVDDASKRLRDSEEKLVAYSNEKGILGIDENQTRHVTKLNQLNSALVQAEVARSAAESQYRQMQRTDSPLNSLNNPVIVNLKARLVALEGEYQEKRKLFKPGYPDMQRLNRQIIDIKRKLRTETGVIKNATNSGLKAAYLAAKSQERRLRAELSRFNRKLKSLQNSGVDYNKLKREVESNARLYKSLLQRVEEVNIASSVNTSSIKIVDPAVAPVKKYRPRPALNIIIGLISGFLLGLGLAFLREALDQTVRSTEDLQRITGLPVLGLIPKPKRIKAKEMPMAAALKPNAPFAEAYRVLSANVRFTLANQHGKALLVTSSLPNEGKTTTACNMACAYAQMGMKVLLIDADLRKPSIASKLKIYNKRGLGNFLTGEEDLLSVTQQIQSVSGLYVITSGSSSDDIIRMISSDKMRFLVSQAEQKFDFVIIDSPPVGTFADTLLLSSLVSSTLIVADEGKLKIDKIRHTIMQLMRIKSTSVGFLLINSTNPLVTDTRYEKHYRKTEPSVFSKALSNGLTARLLIKSKTGGTKKFKVRGVKKPFWGKSKKGINLGYMN</sequence>
<evidence type="ECO:0000256" key="14">
    <source>
        <dbReference type="ARBA" id="ARBA00023137"/>
    </source>
</evidence>